<proteinExistence type="predicted"/>
<protein>
    <submittedName>
        <fullName evidence="2">Uncharacterized protein</fullName>
    </submittedName>
</protein>
<dbReference type="Proteomes" id="UP000036367">
    <property type="component" value="Unassembled WGS sequence"/>
</dbReference>
<comment type="caution">
    <text evidence="2">The sequence shown here is derived from an EMBL/GenBank/DDBJ whole genome shotgun (WGS) entry which is preliminary data.</text>
</comment>
<evidence type="ECO:0000313" key="3">
    <source>
        <dbReference type="Proteomes" id="UP000036367"/>
    </source>
</evidence>
<feature type="compositionally biased region" description="Polar residues" evidence="1">
    <location>
        <begin position="61"/>
        <end position="71"/>
    </location>
</feature>
<feature type="compositionally biased region" description="Low complexity" evidence="1">
    <location>
        <begin position="44"/>
        <end position="55"/>
    </location>
</feature>
<name>A0A0J1EDY0_RHOIS</name>
<evidence type="ECO:0000313" key="2">
    <source>
        <dbReference type="EMBL" id="KLU03739.1"/>
    </source>
</evidence>
<dbReference type="EMBL" id="LECT01000031">
    <property type="protein sequence ID" value="KLU03739.1"/>
    <property type="molecule type" value="Genomic_DNA"/>
</dbReference>
<keyword evidence="3" id="KW-1185">Reference proteome</keyword>
<accession>A0A0J1EDY0</accession>
<feature type="compositionally biased region" description="Basic and acidic residues" evidence="1">
    <location>
        <begin position="30"/>
        <end position="40"/>
    </location>
</feature>
<dbReference type="STRING" id="595434.RISK_004146"/>
<feature type="region of interest" description="Disordered" evidence="1">
    <location>
        <begin position="1"/>
        <end position="76"/>
    </location>
</feature>
<dbReference type="PATRIC" id="fig|595434.4.peg.3928"/>
<reference evidence="2" key="1">
    <citation type="submission" date="2015-05" db="EMBL/GenBank/DDBJ databases">
        <title>Permanent draft genome of Rhodopirellula islandicus K833.</title>
        <authorList>
            <person name="Kizina J."/>
            <person name="Richter M."/>
            <person name="Glockner F.O."/>
            <person name="Harder J."/>
        </authorList>
    </citation>
    <scope>NUCLEOTIDE SEQUENCE [LARGE SCALE GENOMIC DNA]</scope>
    <source>
        <strain evidence="2">K833</strain>
    </source>
</reference>
<organism evidence="2 3">
    <name type="scientific">Rhodopirellula islandica</name>
    <dbReference type="NCBI Taxonomy" id="595434"/>
    <lineage>
        <taxon>Bacteria</taxon>
        <taxon>Pseudomonadati</taxon>
        <taxon>Planctomycetota</taxon>
        <taxon>Planctomycetia</taxon>
        <taxon>Pirellulales</taxon>
        <taxon>Pirellulaceae</taxon>
        <taxon>Rhodopirellula</taxon>
    </lineage>
</organism>
<evidence type="ECO:0000256" key="1">
    <source>
        <dbReference type="SAM" id="MobiDB-lite"/>
    </source>
</evidence>
<feature type="compositionally biased region" description="Low complexity" evidence="1">
    <location>
        <begin position="12"/>
        <end position="26"/>
    </location>
</feature>
<gene>
    <name evidence="2" type="ORF">RISK_004146</name>
</gene>
<sequence>MQPRIGFRPRPTRTARGGNAGTGSSTFSTNREREQTKPLAKEILPSSGSSTSSHLGPHEPANSTTSLQSSEPRARKGHELIANAVDSCRDNEIGWSFVAAIGSKIGPFAADYRDRWRRFQHGRCEIPDDHCKGRSRSVVHRHVPSPTPLESDCILTTMTINQLGGDIR</sequence>
<dbReference type="AlphaFoldDB" id="A0A0J1EDY0"/>